<feature type="domain" description="THIF-type NAD/FAD binding fold" evidence="4">
    <location>
        <begin position="130"/>
        <end position="165"/>
    </location>
</feature>
<evidence type="ECO:0000259" key="5">
    <source>
        <dbReference type="Pfam" id="PF08501"/>
    </source>
</evidence>
<proteinExistence type="predicted"/>
<dbReference type="InterPro" id="IPR022893">
    <property type="entry name" value="Shikimate_DH_fam"/>
</dbReference>
<dbReference type="OrthoDB" id="7873617at2"/>
<dbReference type="Pfam" id="PF00899">
    <property type="entry name" value="ThiF"/>
    <property type="match status" value="1"/>
</dbReference>
<dbReference type="SUPFAM" id="SSF51735">
    <property type="entry name" value="NAD(P)-binding Rossmann-fold domains"/>
    <property type="match status" value="1"/>
</dbReference>
<dbReference type="Pfam" id="PF08501">
    <property type="entry name" value="Shikimate_dh_N"/>
    <property type="match status" value="1"/>
</dbReference>
<keyword evidence="2" id="KW-0560">Oxidoreductase</keyword>
<dbReference type="GO" id="GO:0004764">
    <property type="term" value="F:shikimate 3-dehydrogenase (NADP+) activity"/>
    <property type="evidence" value="ECO:0007669"/>
    <property type="project" value="InterPro"/>
</dbReference>
<organism evidence="6 7">
    <name type="scientific">Phreatobacter stygius</name>
    <dbReference type="NCBI Taxonomy" id="1940610"/>
    <lineage>
        <taxon>Bacteria</taxon>
        <taxon>Pseudomonadati</taxon>
        <taxon>Pseudomonadota</taxon>
        <taxon>Alphaproteobacteria</taxon>
        <taxon>Hyphomicrobiales</taxon>
        <taxon>Phreatobacteraceae</taxon>
        <taxon>Phreatobacter</taxon>
    </lineage>
</organism>
<dbReference type="InterPro" id="IPR000594">
    <property type="entry name" value="ThiF_NAD_FAD-bd"/>
</dbReference>
<keyword evidence="7" id="KW-1185">Reference proteome</keyword>
<dbReference type="InterPro" id="IPR013708">
    <property type="entry name" value="Shikimate_DH-bd_N"/>
</dbReference>
<keyword evidence="3" id="KW-0057">Aromatic amino acid biosynthesis</keyword>
<feature type="domain" description="Shikimate dehydrogenase substrate binding N-terminal" evidence="5">
    <location>
        <begin position="14"/>
        <end position="97"/>
    </location>
</feature>
<protein>
    <submittedName>
        <fullName evidence="6">Shikimate dehydrogenase</fullName>
    </submittedName>
</protein>
<dbReference type="Gene3D" id="3.40.50.10860">
    <property type="entry name" value="Leucine Dehydrogenase, chain A, domain 1"/>
    <property type="match status" value="1"/>
</dbReference>
<evidence type="ECO:0000256" key="3">
    <source>
        <dbReference type="ARBA" id="ARBA00023141"/>
    </source>
</evidence>
<keyword evidence="3" id="KW-0028">Amino-acid biosynthesis</keyword>
<dbReference type="EMBL" id="CP039690">
    <property type="protein sequence ID" value="QCI65949.1"/>
    <property type="molecule type" value="Genomic_DNA"/>
</dbReference>
<reference evidence="6 7" key="1">
    <citation type="submission" date="2019-04" db="EMBL/GenBank/DDBJ databases">
        <title>Phreatobacter aquaticus sp. nov.</title>
        <authorList>
            <person name="Choi A."/>
        </authorList>
    </citation>
    <scope>NUCLEOTIDE SEQUENCE [LARGE SCALE GENOMIC DNA]</scope>
    <source>
        <strain evidence="6 7">KCTC 52518</strain>
    </source>
</reference>
<dbReference type="InterPro" id="IPR036291">
    <property type="entry name" value="NAD(P)-bd_dom_sf"/>
</dbReference>
<comment type="pathway">
    <text evidence="1">Metabolic intermediate biosynthesis; chorismate biosynthesis; chorismate from D-erythrose 4-phosphate and phosphoenolpyruvate: step 4/7.</text>
</comment>
<dbReference type="InterPro" id="IPR046346">
    <property type="entry name" value="Aminoacid_DH-like_N_sf"/>
</dbReference>
<dbReference type="GO" id="GO:0009073">
    <property type="term" value="P:aromatic amino acid family biosynthetic process"/>
    <property type="evidence" value="ECO:0007669"/>
    <property type="project" value="UniProtKB-KW"/>
</dbReference>
<dbReference type="GO" id="GO:0005829">
    <property type="term" value="C:cytosol"/>
    <property type="evidence" value="ECO:0007669"/>
    <property type="project" value="TreeGrafter"/>
</dbReference>
<dbReference type="SUPFAM" id="SSF53223">
    <property type="entry name" value="Aminoacid dehydrogenase-like, N-terminal domain"/>
    <property type="match status" value="1"/>
</dbReference>
<dbReference type="RefSeq" id="WP_136961395.1">
    <property type="nucleotide sequence ID" value="NZ_CP039690.1"/>
</dbReference>
<name>A0A4D7AXK1_9HYPH</name>
<evidence type="ECO:0000313" key="6">
    <source>
        <dbReference type="EMBL" id="QCI65949.1"/>
    </source>
</evidence>
<dbReference type="GO" id="GO:0009423">
    <property type="term" value="P:chorismate biosynthetic process"/>
    <property type="evidence" value="ECO:0007669"/>
    <property type="project" value="TreeGrafter"/>
</dbReference>
<dbReference type="AlphaFoldDB" id="A0A4D7AXK1"/>
<evidence type="ECO:0000256" key="2">
    <source>
        <dbReference type="ARBA" id="ARBA00023002"/>
    </source>
</evidence>
<dbReference type="KEGG" id="pstg:E8M01_18075"/>
<dbReference type="GO" id="GO:0050661">
    <property type="term" value="F:NADP binding"/>
    <property type="evidence" value="ECO:0007669"/>
    <property type="project" value="TreeGrafter"/>
</dbReference>
<dbReference type="Proteomes" id="UP000298781">
    <property type="component" value="Chromosome"/>
</dbReference>
<dbReference type="PANTHER" id="PTHR21089:SF1">
    <property type="entry name" value="BIFUNCTIONAL 3-DEHYDROQUINATE DEHYDRATASE_SHIKIMATE DEHYDROGENASE, CHLOROPLASTIC"/>
    <property type="match status" value="1"/>
</dbReference>
<dbReference type="GO" id="GO:0019632">
    <property type="term" value="P:shikimate metabolic process"/>
    <property type="evidence" value="ECO:0007669"/>
    <property type="project" value="TreeGrafter"/>
</dbReference>
<evidence type="ECO:0000313" key="7">
    <source>
        <dbReference type="Proteomes" id="UP000298781"/>
    </source>
</evidence>
<dbReference type="PANTHER" id="PTHR21089">
    <property type="entry name" value="SHIKIMATE DEHYDROGENASE"/>
    <property type="match status" value="1"/>
</dbReference>
<gene>
    <name evidence="6" type="ORF">E8M01_18075</name>
</gene>
<evidence type="ECO:0000256" key="1">
    <source>
        <dbReference type="ARBA" id="ARBA00004871"/>
    </source>
</evidence>
<sequence>MTVTVDGATRLHIIVGDPIAQVKSPTGMSAAFATRGRNALCVPIHVAPKDLPGLLAGASLAQNLDGIIVTVPHKFACYAHCTSATERAHFLGAVNIIRRTADGGWFGEMFDGLGFVGGMRAKGGEPKGKRALLVGAGGAGSAIALALVEAGVRELAIHDADSVRRDALIKRLAAVTATPVSIGSPDPAGFELIANATPAGMRPTDPLPVRIEHFTPDMFVGCVITAPAVSPMVEAARAIGCKTSVGGDMYAAEQQLMLEFLLGGSSTEAGARR</sequence>
<accession>A0A4D7AXK1</accession>
<evidence type="ECO:0000259" key="4">
    <source>
        <dbReference type="Pfam" id="PF00899"/>
    </source>
</evidence>
<dbReference type="Gene3D" id="3.40.50.720">
    <property type="entry name" value="NAD(P)-binding Rossmann-like Domain"/>
    <property type="match status" value="1"/>
</dbReference>